<dbReference type="RefSeq" id="WP_145284474.1">
    <property type="nucleotide sequence ID" value="NZ_VMSJ01000001.1"/>
</dbReference>
<proteinExistence type="predicted"/>
<protein>
    <submittedName>
        <fullName evidence="1">Uncharacterized protein</fullName>
    </submittedName>
</protein>
<keyword evidence="2" id="KW-1185">Reference proteome</keyword>
<accession>A0A558AX93</accession>
<evidence type="ECO:0000313" key="2">
    <source>
        <dbReference type="Proteomes" id="UP000315103"/>
    </source>
</evidence>
<reference evidence="1 2" key="1">
    <citation type="submission" date="2019-07" db="EMBL/GenBank/DDBJ databases">
        <title>Salinicoccus cyprini sp. nov., isolated from gastro-intestinal tract of mirror carp, Cyprinus carpio var. specularis, collected from Gobind Sagar Reservoir, Himachal Pradesh, India.</title>
        <authorList>
            <person name="Talwar C."/>
            <person name="Singh A.K."/>
            <person name="Lal R."/>
            <person name="Negi R.K."/>
        </authorList>
    </citation>
    <scope>NUCLEOTIDE SEQUENCE [LARGE SCALE GENOMIC DNA]</scope>
    <source>
        <strain evidence="1 2">CT19</strain>
    </source>
</reference>
<sequence>MDIDIIGSSLTKELTDFKNFPYKVKHIIENQSINSLFSKPFNIEMAELNTDDLAEITNAYRDLNKTHVKKLENDPAQNMMIDLTSELNDICEINGSFYNVSSVSLLSQPPEYWNLARIQKFRNLKLYLDKLVNLLGNYEKVILLKVSVHSKEDQEFLDSLYTLLQNKLDNLLAITLPELPENRNLFDAPLEYYNDINNMIRKLASNNYNDQLLFDEIHSDDHLSVFINYIESREYIYDIYKDGKPIFSSAPTTSRTFGFTFEQPGKYRIRVNPVNSNVEPRFSSTYDWPGKIDQLQKFNYIELPEKNNDWKIDILCYHYDILGLIGNPYKYPEGYNNIPVYLEAEVEQQDILYSSQITDQVLVMANDLDSISFKVIMDKFTGQSQDEPLVKYLYHLIENPEADV</sequence>
<gene>
    <name evidence="1" type="ORF">FO441_00945</name>
</gene>
<dbReference type="OrthoDB" id="2385967at2"/>
<evidence type="ECO:0000313" key="1">
    <source>
        <dbReference type="EMBL" id="TVT28878.1"/>
    </source>
</evidence>
<dbReference type="EMBL" id="VMSJ01000001">
    <property type="protein sequence ID" value="TVT28878.1"/>
    <property type="molecule type" value="Genomic_DNA"/>
</dbReference>
<organism evidence="1 2">
    <name type="scientific">Salinicoccus cyprini</name>
    <dbReference type="NCBI Taxonomy" id="2493691"/>
    <lineage>
        <taxon>Bacteria</taxon>
        <taxon>Bacillati</taxon>
        <taxon>Bacillota</taxon>
        <taxon>Bacilli</taxon>
        <taxon>Bacillales</taxon>
        <taxon>Staphylococcaceae</taxon>
        <taxon>Salinicoccus</taxon>
    </lineage>
</organism>
<dbReference type="Proteomes" id="UP000315103">
    <property type="component" value="Unassembled WGS sequence"/>
</dbReference>
<name>A0A558AX93_9STAP</name>
<dbReference type="AlphaFoldDB" id="A0A558AX93"/>
<comment type="caution">
    <text evidence="1">The sequence shown here is derived from an EMBL/GenBank/DDBJ whole genome shotgun (WGS) entry which is preliminary data.</text>
</comment>